<dbReference type="PRINTS" id="PR00926">
    <property type="entry name" value="MITOCARRIER"/>
</dbReference>
<keyword evidence="4 10" id="KW-0812">Transmembrane</keyword>
<evidence type="ECO:0000256" key="9">
    <source>
        <dbReference type="ARBA" id="ARBA00023136"/>
    </source>
</evidence>
<dbReference type="InterPro" id="IPR018108">
    <property type="entry name" value="MCP_transmembrane"/>
</dbReference>
<dbReference type="Pfam" id="PF11720">
    <property type="entry name" value="Inhibitor_I78"/>
    <property type="match status" value="1"/>
</dbReference>
<evidence type="ECO:0000256" key="12">
    <source>
        <dbReference type="SAM" id="MobiDB-lite"/>
    </source>
</evidence>
<evidence type="ECO:0000313" key="13">
    <source>
        <dbReference type="EMBL" id="RMZ68898.1"/>
    </source>
</evidence>
<evidence type="ECO:0000256" key="3">
    <source>
        <dbReference type="ARBA" id="ARBA00022448"/>
    </source>
</evidence>
<evidence type="ECO:0000256" key="8">
    <source>
        <dbReference type="ARBA" id="ARBA00023128"/>
    </source>
</evidence>
<dbReference type="FunFam" id="1.50.40.10:FF:000034">
    <property type="entry name" value="Mitochondrial 2-oxodicarboxylate carrier"/>
    <property type="match status" value="1"/>
</dbReference>
<dbReference type="AlphaFoldDB" id="A0A3M7M379"/>
<evidence type="ECO:0000256" key="7">
    <source>
        <dbReference type="ARBA" id="ARBA00022989"/>
    </source>
</evidence>
<keyword evidence="8" id="KW-0496">Mitochondrion</keyword>
<sequence length="486" mass="53854">MRSMRWDEAKAEHGGCSHVVGAAKARGDVGLEANLGVRDRPCRPKTPASPKPSLENSSHAAGPRSPDCRFAHRTETPALLPPSHFFLRHSLVVLSPTCLPPMQSHCLSSTSSRLVPWLAYQKQLQTGKAVGDEGYNGMVDCFRKIIKNEGFSRLYRGISAPILMEAPKRATKFAANDSWGTFYRNLFGQAKMNQSLSILTGATAGATESFVVVPFELVKIRLQDRAQAHKYNGMMDCVMKIVKQEGPLTLYQGLESTMWRHILWNAGYFGCIFQVRALLPAASDKKGQITNDLISGAVGGTVGTILNTPMDVVKSRIQNSPKVAGSVPKYNWAWPALGTVMREEGFPALYKGFLPKVLRLGPGGGILLVVFTGVMDFFRTMQLLLLTLYHALRRNKIQPKNDKRIYDKMPLVVPGLQSTDGKEDWMSKLMGKKLGDQHDEMTFAKTDLPKEHRIVKPDSMSTMDHKPERLNVHVDEDGTVKKVTHG</sequence>
<dbReference type="EMBL" id="KE747817">
    <property type="protein sequence ID" value="RMZ68898.1"/>
    <property type="molecule type" value="Genomic_DNA"/>
</dbReference>
<name>A0A3M7M379_9PLEO</name>
<dbReference type="PANTHER" id="PTHR46356:SF1">
    <property type="entry name" value="MITOCHONDRIAL 2-OXODICARBOXYLATE CARRIER"/>
    <property type="match status" value="1"/>
</dbReference>
<evidence type="ECO:0000256" key="2">
    <source>
        <dbReference type="ARBA" id="ARBA00006375"/>
    </source>
</evidence>
<evidence type="ECO:0000256" key="4">
    <source>
        <dbReference type="ARBA" id="ARBA00022692"/>
    </source>
</evidence>
<dbReference type="GO" id="GO:0006839">
    <property type="term" value="P:mitochondrial transport"/>
    <property type="evidence" value="ECO:0007669"/>
    <property type="project" value="UniProtKB-ARBA"/>
</dbReference>
<keyword evidence="7" id="KW-1133">Transmembrane helix</keyword>
<keyword evidence="5" id="KW-0677">Repeat</keyword>
<accession>A0A3M7M379</accession>
<dbReference type="Pfam" id="PF00153">
    <property type="entry name" value="Mito_carr"/>
    <property type="match status" value="3"/>
</dbReference>
<feature type="region of interest" description="Disordered" evidence="12">
    <location>
        <begin position="31"/>
        <end position="68"/>
    </location>
</feature>
<dbReference type="Gene3D" id="3.30.10.10">
    <property type="entry name" value="Trypsin Inhibitor V, subunit A"/>
    <property type="match status" value="1"/>
</dbReference>
<dbReference type="InterPro" id="IPR021719">
    <property type="entry name" value="Prot_inh_I78"/>
</dbReference>
<evidence type="ECO:0000313" key="14">
    <source>
        <dbReference type="Proteomes" id="UP000265663"/>
    </source>
</evidence>
<evidence type="ECO:0000256" key="11">
    <source>
        <dbReference type="RuleBase" id="RU000488"/>
    </source>
</evidence>
<feature type="repeat" description="Solcar" evidence="10">
    <location>
        <begin position="100"/>
        <end position="182"/>
    </location>
</feature>
<evidence type="ECO:0000256" key="1">
    <source>
        <dbReference type="ARBA" id="ARBA00004448"/>
    </source>
</evidence>
<evidence type="ECO:0000256" key="5">
    <source>
        <dbReference type="ARBA" id="ARBA00022737"/>
    </source>
</evidence>
<evidence type="ECO:0000256" key="6">
    <source>
        <dbReference type="ARBA" id="ARBA00022792"/>
    </source>
</evidence>
<protein>
    <submittedName>
        <fullName evidence="13">Mitochondrial 2-oxodicarboxylate carrier 2</fullName>
    </submittedName>
</protein>
<dbReference type="InterPro" id="IPR051752">
    <property type="entry name" value="Mito_2-oxodicarb_carrier"/>
</dbReference>
<dbReference type="SUPFAM" id="SSF103506">
    <property type="entry name" value="Mitochondrial carrier"/>
    <property type="match status" value="1"/>
</dbReference>
<comment type="subcellular location">
    <subcellularLocation>
        <location evidence="1">Mitochondrion inner membrane</location>
        <topology evidence="1">Multi-pass membrane protein</topology>
    </subcellularLocation>
</comment>
<dbReference type="PROSITE" id="PS50920">
    <property type="entry name" value="SOLCAR"/>
    <property type="match status" value="3"/>
</dbReference>
<keyword evidence="14" id="KW-1185">Reference proteome</keyword>
<reference evidence="13 14" key="1">
    <citation type="journal article" date="2014" name="PLoS ONE">
        <title>De novo Genome Assembly of the Fungal Plant Pathogen Pyrenophora semeniperda.</title>
        <authorList>
            <person name="Soliai M.M."/>
            <person name="Meyer S.E."/>
            <person name="Udall J.A."/>
            <person name="Elzinga D.E."/>
            <person name="Hermansen R.A."/>
            <person name="Bodily P.M."/>
            <person name="Hart A.A."/>
            <person name="Coleman C.E."/>
        </authorList>
    </citation>
    <scope>NUCLEOTIDE SEQUENCE [LARGE SCALE GENOMIC DNA]</scope>
    <source>
        <strain evidence="13 14">CCB06</strain>
        <tissue evidence="13">Mycelium</tissue>
    </source>
</reference>
<feature type="repeat" description="Solcar" evidence="10">
    <location>
        <begin position="287"/>
        <end position="377"/>
    </location>
</feature>
<dbReference type="InterPro" id="IPR023395">
    <property type="entry name" value="MCP_dom_sf"/>
</dbReference>
<organism evidence="13 14">
    <name type="scientific">Pyrenophora seminiperda CCB06</name>
    <dbReference type="NCBI Taxonomy" id="1302712"/>
    <lineage>
        <taxon>Eukaryota</taxon>
        <taxon>Fungi</taxon>
        <taxon>Dikarya</taxon>
        <taxon>Ascomycota</taxon>
        <taxon>Pezizomycotina</taxon>
        <taxon>Dothideomycetes</taxon>
        <taxon>Pleosporomycetidae</taxon>
        <taxon>Pleosporales</taxon>
        <taxon>Pleosporineae</taxon>
        <taxon>Pleosporaceae</taxon>
        <taxon>Pyrenophora</taxon>
    </lineage>
</organism>
<dbReference type="GO" id="GO:0005310">
    <property type="term" value="F:dicarboxylic acid transmembrane transporter activity"/>
    <property type="evidence" value="ECO:0007669"/>
    <property type="project" value="UniProtKB-ARBA"/>
</dbReference>
<dbReference type="InterPro" id="IPR002067">
    <property type="entry name" value="MCP"/>
</dbReference>
<feature type="repeat" description="Solcar" evidence="10">
    <location>
        <begin position="192"/>
        <end position="278"/>
    </location>
</feature>
<dbReference type="GO" id="GO:0005743">
    <property type="term" value="C:mitochondrial inner membrane"/>
    <property type="evidence" value="ECO:0007669"/>
    <property type="project" value="UniProtKB-SubCell"/>
</dbReference>
<keyword evidence="6" id="KW-0999">Mitochondrion inner membrane</keyword>
<comment type="similarity">
    <text evidence="2 11">Belongs to the mitochondrial carrier (TC 2.A.29) family.</text>
</comment>
<dbReference type="Gene3D" id="1.50.40.10">
    <property type="entry name" value="Mitochondrial carrier domain"/>
    <property type="match status" value="1"/>
</dbReference>
<keyword evidence="9 10" id="KW-0472">Membrane</keyword>
<dbReference type="PANTHER" id="PTHR46356">
    <property type="entry name" value="MITOCHONDRIAL 2-OXODICARBOXYLATE CARRIER"/>
    <property type="match status" value="1"/>
</dbReference>
<proteinExistence type="inferred from homology"/>
<gene>
    <name evidence="13" type="ORF">GMOD_00002786</name>
</gene>
<dbReference type="OrthoDB" id="434783at2759"/>
<dbReference type="Proteomes" id="UP000265663">
    <property type="component" value="Unassembled WGS sequence"/>
</dbReference>
<keyword evidence="3 11" id="KW-0813">Transport</keyword>
<evidence type="ECO:0000256" key="10">
    <source>
        <dbReference type="PROSITE-ProRule" id="PRU00282"/>
    </source>
</evidence>